<proteinExistence type="predicted"/>
<dbReference type="Proteomes" id="UP001652628">
    <property type="component" value="Chromosome 3"/>
</dbReference>
<dbReference type="CDD" id="cd09487">
    <property type="entry name" value="SAM_superfamily"/>
    <property type="match status" value="1"/>
</dbReference>
<reference evidence="4" key="1">
    <citation type="submission" date="2025-08" db="UniProtKB">
        <authorList>
            <consortium name="RefSeq"/>
        </authorList>
    </citation>
    <scope>IDENTIFICATION</scope>
</reference>
<gene>
    <name evidence="4" type="primary">gnu</name>
</gene>
<feature type="region of interest" description="Disordered" evidence="1">
    <location>
        <begin position="58"/>
        <end position="77"/>
    </location>
</feature>
<dbReference type="SMART" id="SM00454">
    <property type="entry name" value="SAM"/>
    <property type="match status" value="1"/>
</dbReference>
<accession>A0AB39ZD97</accession>
<dbReference type="RefSeq" id="XP_016933573.3">
    <property type="nucleotide sequence ID" value="XM_017078084.4"/>
</dbReference>
<organism evidence="3 4">
    <name type="scientific">Drosophila suzukii</name>
    <name type="common">Spotted-wing drosophila fruit fly</name>
    <dbReference type="NCBI Taxonomy" id="28584"/>
    <lineage>
        <taxon>Eukaryota</taxon>
        <taxon>Metazoa</taxon>
        <taxon>Ecdysozoa</taxon>
        <taxon>Arthropoda</taxon>
        <taxon>Hexapoda</taxon>
        <taxon>Insecta</taxon>
        <taxon>Pterygota</taxon>
        <taxon>Neoptera</taxon>
        <taxon>Endopterygota</taxon>
        <taxon>Diptera</taxon>
        <taxon>Brachycera</taxon>
        <taxon>Muscomorpha</taxon>
        <taxon>Ephydroidea</taxon>
        <taxon>Drosophilidae</taxon>
        <taxon>Drosophila</taxon>
        <taxon>Sophophora</taxon>
    </lineage>
</organism>
<feature type="compositionally biased region" description="Basic and acidic residues" evidence="1">
    <location>
        <begin position="146"/>
        <end position="159"/>
    </location>
</feature>
<dbReference type="InterPro" id="IPR013761">
    <property type="entry name" value="SAM/pointed_sf"/>
</dbReference>
<feature type="region of interest" description="Disordered" evidence="1">
    <location>
        <begin position="88"/>
        <end position="114"/>
    </location>
</feature>
<dbReference type="GeneID" id="108012657"/>
<feature type="region of interest" description="Disordered" evidence="1">
    <location>
        <begin position="1"/>
        <end position="40"/>
    </location>
</feature>
<protein>
    <submittedName>
        <fullName evidence="4">Uncharacterized protein gnu</fullName>
    </submittedName>
</protein>
<evidence type="ECO:0000256" key="1">
    <source>
        <dbReference type="SAM" id="MobiDB-lite"/>
    </source>
</evidence>
<name>A0AB39ZD97_DROSZ</name>
<dbReference type="Pfam" id="PF07647">
    <property type="entry name" value="SAM_2"/>
    <property type="match status" value="1"/>
</dbReference>
<dbReference type="AlphaFoldDB" id="A0AB39ZD97"/>
<keyword evidence="3" id="KW-1185">Reference proteome</keyword>
<dbReference type="SUPFAM" id="SSF47769">
    <property type="entry name" value="SAM/Pointed domain"/>
    <property type="match status" value="1"/>
</dbReference>
<evidence type="ECO:0000259" key="2">
    <source>
        <dbReference type="SMART" id="SM00454"/>
    </source>
</evidence>
<evidence type="ECO:0000313" key="3">
    <source>
        <dbReference type="Proteomes" id="UP001652628"/>
    </source>
</evidence>
<feature type="region of interest" description="Disordered" evidence="1">
    <location>
        <begin position="146"/>
        <end position="179"/>
    </location>
</feature>
<feature type="compositionally biased region" description="Low complexity" evidence="1">
    <location>
        <begin position="94"/>
        <end position="109"/>
    </location>
</feature>
<feature type="domain" description="SAM" evidence="2">
    <location>
        <begin position="177"/>
        <end position="243"/>
    </location>
</feature>
<dbReference type="Gene3D" id="1.10.150.50">
    <property type="entry name" value="Transcription Factor, Ets-1"/>
    <property type="match status" value="1"/>
</dbReference>
<sequence length="244" mass="27355">MERYNRVYRDPASPLAPLTPRTTETFTFDDVTPTGGSLRKGSTKYGLFGIPKANNLTVPSPRPASASKHLPNASLPPRRFSQKFMRTRSVFSPTSQSTLLNGGTTTLSGEPCIPVDSRLRTKSEARSKPDIRQLQETRLRQEAAKLKMERSKTKAEDPKSPMPRIIHPRFKPSSPVEHPNLSPRVKSLLDRTGNEQLTELFTRQEIDLEVLIHMTLEDLAALGVRGAREVRLALSIIQLAKQFF</sequence>
<evidence type="ECO:0000313" key="4">
    <source>
        <dbReference type="RefSeq" id="XP_016933573.3"/>
    </source>
</evidence>
<dbReference type="InterPro" id="IPR001660">
    <property type="entry name" value="SAM"/>
</dbReference>